<dbReference type="PROSITE" id="PS00531">
    <property type="entry name" value="RNASE_T2_2"/>
    <property type="match status" value="1"/>
</dbReference>
<keyword evidence="5" id="KW-1185">Reference proteome</keyword>
<name>A0A5D2B165_GOSDA</name>
<feature type="signal peptide" evidence="3">
    <location>
        <begin position="1"/>
        <end position="21"/>
    </location>
</feature>
<dbReference type="PANTHER" id="PTHR11240:SF46">
    <property type="entry name" value="INTRACELLULAR RIBONUCLEASE LX-LIKE"/>
    <property type="match status" value="1"/>
</dbReference>
<dbReference type="GO" id="GO:0033897">
    <property type="term" value="F:ribonuclease T2 activity"/>
    <property type="evidence" value="ECO:0007669"/>
    <property type="project" value="InterPro"/>
</dbReference>
<dbReference type="EMBL" id="CM017710">
    <property type="protein sequence ID" value="TYG51094.1"/>
    <property type="molecule type" value="Genomic_DNA"/>
</dbReference>
<comment type="similarity">
    <text evidence="1 2">Belongs to the RNase T2 family.</text>
</comment>
<dbReference type="GO" id="GO:0003723">
    <property type="term" value="F:RNA binding"/>
    <property type="evidence" value="ECO:0007669"/>
    <property type="project" value="InterPro"/>
</dbReference>
<evidence type="ECO:0000256" key="3">
    <source>
        <dbReference type="SAM" id="SignalP"/>
    </source>
</evidence>
<dbReference type="InterPro" id="IPR001568">
    <property type="entry name" value="RNase_T2-like"/>
</dbReference>
<dbReference type="Proteomes" id="UP000323506">
    <property type="component" value="Chromosome D10"/>
</dbReference>
<dbReference type="InterPro" id="IPR033130">
    <property type="entry name" value="RNase_T2_His_AS_2"/>
</dbReference>
<evidence type="ECO:0000256" key="2">
    <source>
        <dbReference type="RuleBase" id="RU004328"/>
    </source>
</evidence>
<evidence type="ECO:0000313" key="5">
    <source>
        <dbReference type="Proteomes" id="UP000323506"/>
    </source>
</evidence>
<gene>
    <name evidence="4" type="ORF">ES288_D10G229300v1</name>
</gene>
<dbReference type="GO" id="GO:0006401">
    <property type="term" value="P:RNA catabolic process"/>
    <property type="evidence" value="ECO:0007669"/>
    <property type="project" value="TreeGrafter"/>
</dbReference>
<keyword evidence="3" id="KW-0732">Signal</keyword>
<dbReference type="CDD" id="cd00374">
    <property type="entry name" value="RNase_T2"/>
    <property type="match status" value="1"/>
</dbReference>
<dbReference type="SUPFAM" id="SSF55895">
    <property type="entry name" value="Ribonuclease Rh-like"/>
    <property type="match status" value="1"/>
</dbReference>
<proteinExistence type="inferred from homology"/>
<dbReference type="GO" id="GO:0005576">
    <property type="term" value="C:extracellular region"/>
    <property type="evidence" value="ECO:0007669"/>
    <property type="project" value="TreeGrafter"/>
</dbReference>
<feature type="chain" id="PRO_5022851106" evidence="3">
    <location>
        <begin position="22"/>
        <end position="262"/>
    </location>
</feature>
<reference evidence="4 5" key="1">
    <citation type="submission" date="2019-06" db="EMBL/GenBank/DDBJ databases">
        <title>WGS assembly of Gossypium darwinii.</title>
        <authorList>
            <person name="Chen Z.J."/>
            <person name="Sreedasyam A."/>
            <person name="Ando A."/>
            <person name="Song Q."/>
            <person name="De L."/>
            <person name="Hulse-Kemp A."/>
            <person name="Ding M."/>
            <person name="Ye W."/>
            <person name="Kirkbride R."/>
            <person name="Jenkins J."/>
            <person name="Plott C."/>
            <person name="Lovell J."/>
            <person name="Lin Y.-M."/>
            <person name="Vaughn R."/>
            <person name="Liu B."/>
            <person name="Li W."/>
            <person name="Simpson S."/>
            <person name="Scheffler B."/>
            <person name="Saski C."/>
            <person name="Grover C."/>
            <person name="Hu G."/>
            <person name="Conover J."/>
            <person name="Carlson J."/>
            <person name="Shu S."/>
            <person name="Boston L."/>
            <person name="Williams M."/>
            <person name="Peterson D."/>
            <person name="Mcgee K."/>
            <person name="Jones D."/>
            <person name="Wendel J."/>
            <person name="Stelly D."/>
            <person name="Grimwood J."/>
            <person name="Schmutz J."/>
        </authorList>
    </citation>
    <scope>NUCLEOTIDE SEQUENCE [LARGE SCALE GENOMIC DNA]</scope>
    <source>
        <strain evidence="4">1808015.09</strain>
    </source>
</reference>
<dbReference type="PANTHER" id="PTHR11240">
    <property type="entry name" value="RIBONUCLEASE T2"/>
    <property type="match status" value="1"/>
</dbReference>
<dbReference type="AlphaFoldDB" id="A0A5D2B165"/>
<evidence type="ECO:0000256" key="1">
    <source>
        <dbReference type="ARBA" id="ARBA00007469"/>
    </source>
</evidence>
<dbReference type="InterPro" id="IPR036430">
    <property type="entry name" value="RNase_T2-like_sf"/>
</dbReference>
<accession>A0A5D2B165</accession>
<dbReference type="Gene3D" id="3.90.730.10">
    <property type="entry name" value="Ribonuclease T2-like"/>
    <property type="match status" value="1"/>
</dbReference>
<evidence type="ECO:0000313" key="4">
    <source>
        <dbReference type="EMBL" id="TYG51094.1"/>
    </source>
</evidence>
<dbReference type="Pfam" id="PF00445">
    <property type="entry name" value="Ribonuclease_T2"/>
    <property type="match status" value="1"/>
</dbReference>
<organism evidence="4 5">
    <name type="scientific">Gossypium darwinii</name>
    <name type="common">Darwin's cotton</name>
    <name type="synonym">Gossypium barbadense var. darwinii</name>
    <dbReference type="NCBI Taxonomy" id="34276"/>
    <lineage>
        <taxon>Eukaryota</taxon>
        <taxon>Viridiplantae</taxon>
        <taxon>Streptophyta</taxon>
        <taxon>Embryophyta</taxon>
        <taxon>Tracheophyta</taxon>
        <taxon>Spermatophyta</taxon>
        <taxon>Magnoliopsida</taxon>
        <taxon>eudicotyledons</taxon>
        <taxon>Gunneridae</taxon>
        <taxon>Pentapetalae</taxon>
        <taxon>rosids</taxon>
        <taxon>malvids</taxon>
        <taxon>Malvales</taxon>
        <taxon>Malvaceae</taxon>
        <taxon>Malvoideae</taxon>
        <taxon>Gossypium</taxon>
    </lineage>
</organism>
<sequence>MQKRQILVVVVVLAGVSLVVSDEDVKPLDFYKYSLQWPPSACMQPPPGKKCEVRHEARFTIHGYWPQYNKDTPVPPYCDDLRCTNTKPTSANDVVKILKDSPLKKELMKDWPNLYARQIKKEEDNLEFWKYEWRKHGMCSDDANKPSKYFIFRDTLTLLPNFKNLRRDLGFKPRSKVGDILKNLRDNKYKVPQIVCNSESQLREIRFCYRNNRNKAIDCPNWVGSRTCNTKTADIILPGGAGGTDAVNYNFNHDGANYIKLV</sequence>
<protein>
    <submittedName>
        <fullName evidence="4">Uncharacterized protein</fullName>
    </submittedName>
</protein>